<dbReference type="InterPro" id="IPR006638">
    <property type="entry name" value="Elp3/MiaA/NifB-like_rSAM"/>
</dbReference>
<feature type="binding site" evidence="16 17">
    <location>
        <position position="273"/>
    </location>
    <ligand>
        <name>[2Fe-2S] cluster</name>
        <dbReference type="ChEBI" id="CHEBI:190135"/>
    </ligand>
</feature>
<keyword evidence="6 16" id="KW-0808">Transferase</keyword>
<keyword evidence="7 16" id="KW-0949">S-adenosyl-L-methionine</keyword>
<dbReference type="InterPro" id="IPR013785">
    <property type="entry name" value="Aldolase_TIM"/>
</dbReference>
<comment type="cofactor">
    <cofactor evidence="17">
        <name>[2Fe-2S] cluster</name>
        <dbReference type="ChEBI" id="CHEBI:190135"/>
    </cofactor>
    <text evidence="17">Binds 1 [2Fe-2S] cluster. The cluster is coordinated with 3 cysteines and 1 arginine.</text>
</comment>
<keyword evidence="9 16" id="KW-0479">Metal-binding</keyword>
<keyword evidence="12 16" id="KW-0411">Iron-sulfur</keyword>
<dbReference type="Proteomes" id="UP000184035">
    <property type="component" value="Unassembled WGS sequence"/>
</dbReference>
<evidence type="ECO:0000313" key="19">
    <source>
        <dbReference type="EMBL" id="SHE77444.1"/>
    </source>
</evidence>
<dbReference type="CDD" id="cd01335">
    <property type="entry name" value="Radical_SAM"/>
    <property type="match status" value="1"/>
</dbReference>
<dbReference type="SMART" id="SM00729">
    <property type="entry name" value="Elp3"/>
    <property type="match status" value="1"/>
</dbReference>
<evidence type="ECO:0000256" key="8">
    <source>
        <dbReference type="ARBA" id="ARBA00022714"/>
    </source>
</evidence>
<accession>A0A1M4W854</accession>
<dbReference type="GO" id="GO:0005506">
    <property type="term" value="F:iron ion binding"/>
    <property type="evidence" value="ECO:0007669"/>
    <property type="project" value="UniProtKB-UniRule"/>
</dbReference>
<dbReference type="AlphaFoldDB" id="A0A1M4W854"/>
<dbReference type="GO" id="GO:0004076">
    <property type="term" value="F:biotin synthase activity"/>
    <property type="evidence" value="ECO:0007669"/>
    <property type="project" value="UniProtKB-UniRule"/>
</dbReference>
<dbReference type="EMBL" id="FQVM01000011">
    <property type="protein sequence ID" value="SHE77444.1"/>
    <property type="molecule type" value="Genomic_DNA"/>
</dbReference>
<evidence type="ECO:0000256" key="13">
    <source>
        <dbReference type="ARBA" id="ARBA00051157"/>
    </source>
</evidence>
<evidence type="ECO:0000259" key="18">
    <source>
        <dbReference type="PROSITE" id="PS51918"/>
    </source>
</evidence>
<dbReference type="SFLD" id="SFLDG01060">
    <property type="entry name" value="BATS_domain_containing"/>
    <property type="match status" value="1"/>
</dbReference>
<dbReference type="PANTHER" id="PTHR22976">
    <property type="entry name" value="BIOTIN SYNTHASE"/>
    <property type="match status" value="1"/>
</dbReference>
<evidence type="ECO:0000256" key="3">
    <source>
        <dbReference type="ARBA" id="ARBA00011738"/>
    </source>
</evidence>
<comment type="similarity">
    <text evidence="2 16">Belongs to the radical SAM superfamily. Biotin synthase family.</text>
</comment>
<comment type="catalytic activity">
    <reaction evidence="13 16">
        <text>(4R,5S)-dethiobiotin + (sulfur carrier)-SH + 2 reduced [2Fe-2S]-[ferredoxin] + 2 S-adenosyl-L-methionine = (sulfur carrier)-H + biotin + 2 5'-deoxyadenosine + 2 L-methionine + 2 oxidized [2Fe-2S]-[ferredoxin]</text>
        <dbReference type="Rhea" id="RHEA:22060"/>
        <dbReference type="Rhea" id="RHEA-COMP:10000"/>
        <dbReference type="Rhea" id="RHEA-COMP:10001"/>
        <dbReference type="Rhea" id="RHEA-COMP:14737"/>
        <dbReference type="Rhea" id="RHEA-COMP:14739"/>
        <dbReference type="ChEBI" id="CHEBI:17319"/>
        <dbReference type="ChEBI" id="CHEBI:29917"/>
        <dbReference type="ChEBI" id="CHEBI:33737"/>
        <dbReference type="ChEBI" id="CHEBI:33738"/>
        <dbReference type="ChEBI" id="CHEBI:57586"/>
        <dbReference type="ChEBI" id="CHEBI:57844"/>
        <dbReference type="ChEBI" id="CHEBI:59789"/>
        <dbReference type="ChEBI" id="CHEBI:64428"/>
        <dbReference type="ChEBI" id="CHEBI:149473"/>
        <dbReference type="EC" id="2.8.1.6"/>
    </reaction>
</comment>
<dbReference type="PROSITE" id="PS51918">
    <property type="entry name" value="RADICAL_SAM"/>
    <property type="match status" value="1"/>
</dbReference>
<proteinExistence type="inferred from homology"/>
<comment type="cofactor">
    <cofactor evidence="16">
        <name>[2Fe-2S] cluster</name>
        <dbReference type="ChEBI" id="CHEBI:190135"/>
    </cofactor>
    <text evidence="16">Binds 1 [2Fe-2S] cluster. The cluster is coordinated with 3 cysteines and 1 arginine.</text>
</comment>
<evidence type="ECO:0000256" key="2">
    <source>
        <dbReference type="ARBA" id="ARBA00010765"/>
    </source>
</evidence>
<evidence type="ECO:0000256" key="15">
    <source>
        <dbReference type="ARBA" id="ARBA00070199"/>
    </source>
</evidence>
<dbReference type="GO" id="GO:0051537">
    <property type="term" value="F:2 iron, 2 sulfur cluster binding"/>
    <property type="evidence" value="ECO:0007669"/>
    <property type="project" value="UniProtKB-KW"/>
</dbReference>
<evidence type="ECO:0000256" key="5">
    <source>
        <dbReference type="ARBA" id="ARBA00022485"/>
    </source>
</evidence>
<keyword evidence="11 16" id="KW-0408">Iron</keyword>
<feature type="domain" description="Radical SAM core" evidence="18">
    <location>
        <begin position="49"/>
        <end position="278"/>
    </location>
</feature>
<dbReference type="GO" id="GO:0009102">
    <property type="term" value="P:biotin biosynthetic process"/>
    <property type="evidence" value="ECO:0007669"/>
    <property type="project" value="UniProtKB-UniRule"/>
</dbReference>
<protein>
    <recommendedName>
        <fullName evidence="15 16">Biotin synthase</fullName>
        <ecNumber evidence="4 16">2.8.1.6</ecNumber>
    </recommendedName>
</protein>
<evidence type="ECO:0000256" key="6">
    <source>
        <dbReference type="ARBA" id="ARBA00022679"/>
    </source>
</evidence>
<comment type="cofactor">
    <cofactor evidence="16 17">
        <name>[4Fe-4S] cluster</name>
        <dbReference type="ChEBI" id="CHEBI:49883"/>
    </cofactor>
    <text evidence="16 17">Binds 1 [4Fe-4S] cluster. The cluster is coordinated with 3 cysteines and an exchangeable S-adenosyl-L-methionine.</text>
</comment>
<dbReference type="HAMAP" id="MF_01694">
    <property type="entry name" value="BioB"/>
    <property type="match status" value="1"/>
</dbReference>
<feature type="binding site" evidence="16 17">
    <location>
        <position position="71"/>
    </location>
    <ligand>
        <name>[4Fe-4S] cluster</name>
        <dbReference type="ChEBI" id="CHEBI:49883"/>
        <note>4Fe-4S-S-AdoMet</note>
    </ligand>
</feature>
<dbReference type="OrthoDB" id="9786826at2"/>
<dbReference type="SFLD" id="SFLDS00029">
    <property type="entry name" value="Radical_SAM"/>
    <property type="match status" value="1"/>
</dbReference>
<dbReference type="EC" id="2.8.1.6" evidence="4 16"/>
<dbReference type="InterPro" id="IPR002684">
    <property type="entry name" value="Biotin_synth/BioAB"/>
</dbReference>
<dbReference type="InterPro" id="IPR058240">
    <property type="entry name" value="rSAM_sf"/>
</dbReference>
<keyword evidence="5 16" id="KW-0004">4Fe-4S</keyword>
<evidence type="ECO:0000256" key="14">
    <source>
        <dbReference type="ARBA" id="ARBA00057568"/>
    </source>
</evidence>
<name>A0A1M4W854_9CLOT</name>
<feature type="binding site" evidence="16 17">
    <location>
        <position position="67"/>
    </location>
    <ligand>
        <name>[4Fe-4S] cluster</name>
        <dbReference type="ChEBI" id="CHEBI:49883"/>
        <note>4Fe-4S-S-AdoMet</note>
    </ligand>
</feature>
<dbReference type="PANTHER" id="PTHR22976:SF2">
    <property type="entry name" value="BIOTIN SYNTHASE, MITOCHONDRIAL"/>
    <property type="match status" value="1"/>
</dbReference>
<sequence length="327" mass="36710">MIKFIKTLESKIKKGYIITYNEALKLSTIENEKDLDQLMNSAYKINLFFNGKKVDLCSIINGKCGKCSEDCKFCAQSAHYKTNILEHELVSYEKVLKEARENQLEGCSRFSLVTSGRGLAGDDFFKILEIYKNLNKDTNISLCASLGILNICNLIDLKNSGVLLYHHNLETSENFYPKICTTHSYEERIKTIKLAQKAGLKVCSGGIIGLGETFNDRLDLAFLLNKLNVHSIPINILNPIKGTPLENSKPLCEEEILKTISIFRFINPKAYIRLAGGRNLIKDYGKKCFLAGANATITGNYLTTSGNKIKDDIKMIKSLNLEVKKND</sequence>
<dbReference type="STRING" id="1533.SAMN05443638_1114"/>
<dbReference type="InterPro" id="IPR010722">
    <property type="entry name" value="BATS_dom"/>
</dbReference>
<reference evidence="19 20" key="1">
    <citation type="submission" date="2016-11" db="EMBL/GenBank/DDBJ databases">
        <authorList>
            <person name="Jaros S."/>
            <person name="Januszkiewicz K."/>
            <person name="Wedrychowicz H."/>
        </authorList>
    </citation>
    <scope>NUCLEOTIDE SEQUENCE [LARGE SCALE GENOMIC DNA]</scope>
    <source>
        <strain evidence="19 20">DSM 2631</strain>
    </source>
</reference>
<evidence type="ECO:0000256" key="17">
    <source>
        <dbReference type="PIRSR" id="PIRSR001619-1"/>
    </source>
</evidence>
<feature type="binding site" evidence="16 17">
    <location>
        <position position="143"/>
    </location>
    <ligand>
        <name>[2Fe-2S] cluster</name>
        <dbReference type="ChEBI" id="CHEBI:190135"/>
    </ligand>
</feature>
<keyword evidence="8 16" id="KW-0001">2Fe-2S</keyword>
<keyword evidence="20" id="KW-1185">Reference proteome</keyword>
<dbReference type="FunFam" id="3.20.20.70:FF:000026">
    <property type="entry name" value="Biotin synthase"/>
    <property type="match status" value="1"/>
</dbReference>
<keyword evidence="10 16" id="KW-0093">Biotin biosynthesis</keyword>
<dbReference type="InterPro" id="IPR007197">
    <property type="entry name" value="rSAM"/>
</dbReference>
<dbReference type="PIRSF" id="PIRSF001619">
    <property type="entry name" value="Biotin_synth"/>
    <property type="match status" value="1"/>
</dbReference>
<evidence type="ECO:0000256" key="1">
    <source>
        <dbReference type="ARBA" id="ARBA00004942"/>
    </source>
</evidence>
<dbReference type="Gene3D" id="3.20.20.70">
    <property type="entry name" value="Aldolase class I"/>
    <property type="match status" value="1"/>
</dbReference>
<dbReference type="Pfam" id="PF04055">
    <property type="entry name" value="Radical_SAM"/>
    <property type="match status" value="1"/>
</dbReference>
<evidence type="ECO:0000256" key="16">
    <source>
        <dbReference type="HAMAP-Rule" id="MF_01694"/>
    </source>
</evidence>
<feature type="binding site" evidence="16 17">
    <location>
        <position position="111"/>
    </location>
    <ligand>
        <name>[2Fe-2S] cluster</name>
        <dbReference type="ChEBI" id="CHEBI:190135"/>
    </ligand>
</feature>
<dbReference type="SUPFAM" id="SSF102114">
    <property type="entry name" value="Radical SAM enzymes"/>
    <property type="match status" value="1"/>
</dbReference>
<dbReference type="InterPro" id="IPR024177">
    <property type="entry name" value="Biotin_synthase"/>
</dbReference>
<evidence type="ECO:0000256" key="4">
    <source>
        <dbReference type="ARBA" id="ARBA00012236"/>
    </source>
</evidence>
<dbReference type="NCBIfam" id="TIGR00433">
    <property type="entry name" value="bioB"/>
    <property type="match status" value="1"/>
</dbReference>
<evidence type="ECO:0000256" key="7">
    <source>
        <dbReference type="ARBA" id="ARBA00022691"/>
    </source>
</evidence>
<comment type="pathway">
    <text evidence="1 16">Cofactor biosynthesis; biotin biosynthesis; biotin from 7,8-diaminononanoate: step 2/2.</text>
</comment>
<feature type="binding site" evidence="16 17">
    <location>
        <position position="74"/>
    </location>
    <ligand>
        <name>[4Fe-4S] cluster</name>
        <dbReference type="ChEBI" id="CHEBI:49883"/>
        <note>4Fe-4S-S-AdoMet</note>
    </ligand>
</feature>
<dbReference type="UniPathway" id="UPA00078">
    <property type="reaction ID" value="UER00162"/>
</dbReference>
<evidence type="ECO:0000256" key="11">
    <source>
        <dbReference type="ARBA" id="ARBA00023004"/>
    </source>
</evidence>
<evidence type="ECO:0000256" key="12">
    <source>
        <dbReference type="ARBA" id="ARBA00023014"/>
    </source>
</evidence>
<dbReference type="RefSeq" id="WP_072895425.1">
    <property type="nucleotide sequence ID" value="NZ_FQVM01000011.1"/>
</dbReference>
<dbReference type="SMART" id="SM00876">
    <property type="entry name" value="BATS"/>
    <property type="match status" value="1"/>
</dbReference>
<comment type="subunit">
    <text evidence="3 16">Homodimer.</text>
</comment>
<feature type="binding site" evidence="16 17">
    <location>
        <position position="203"/>
    </location>
    <ligand>
        <name>[2Fe-2S] cluster</name>
        <dbReference type="ChEBI" id="CHEBI:190135"/>
    </ligand>
</feature>
<evidence type="ECO:0000256" key="9">
    <source>
        <dbReference type="ARBA" id="ARBA00022723"/>
    </source>
</evidence>
<dbReference type="GO" id="GO:0051539">
    <property type="term" value="F:4 iron, 4 sulfur cluster binding"/>
    <property type="evidence" value="ECO:0007669"/>
    <property type="project" value="UniProtKB-KW"/>
</dbReference>
<dbReference type="Pfam" id="PF06968">
    <property type="entry name" value="BATS"/>
    <property type="match status" value="1"/>
</dbReference>
<organism evidence="19 20">
    <name type="scientific">Clostridium fallax</name>
    <dbReference type="NCBI Taxonomy" id="1533"/>
    <lineage>
        <taxon>Bacteria</taxon>
        <taxon>Bacillati</taxon>
        <taxon>Bacillota</taxon>
        <taxon>Clostridia</taxon>
        <taxon>Eubacteriales</taxon>
        <taxon>Clostridiaceae</taxon>
        <taxon>Clostridium</taxon>
    </lineage>
</organism>
<evidence type="ECO:0000256" key="10">
    <source>
        <dbReference type="ARBA" id="ARBA00022756"/>
    </source>
</evidence>
<dbReference type="SFLD" id="SFLDG01278">
    <property type="entry name" value="biotin_synthase_like"/>
    <property type="match status" value="1"/>
</dbReference>
<comment type="function">
    <text evidence="14 16">Catalyzes the conversion of dethiobiotin (DTB) to biotin by the insertion of a sulfur atom into dethiobiotin via a radical-based mechanism.</text>
</comment>
<evidence type="ECO:0000313" key="20">
    <source>
        <dbReference type="Proteomes" id="UP000184035"/>
    </source>
</evidence>
<gene>
    <name evidence="16" type="primary">bioB</name>
    <name evidence="19" type="ORF">SAMN05443638_1114</name>
</gene>